<evidence type="ECO:0000313" key="8">
    <source>
        <dbReference type="Proteomes" id="UP000000483"/>
    </source>
</evidence>
<evidence type="ECO:0000256" key="4">
    <source>
        <dbReference type="ARBA" id="ARBA00023136"/>
    </source>
</evidence>
<reference evidence="7 8" key="1">
    <citation type="journal article" date="2011" name="Stand. Genomic Sci.">
        <title>Complete genome sequence of the acetate-degrading sulfate reducer Desulfobacca acetoxidans type strain (ASRB2).</title>
        <authorList>
            <person name="Goker M."/>
            <person name="Teshima H."/>
            <person name="Lapidus A."/>
            <person name="Nolan M."/>
            <person name="Lucas S."/>
            <person name="Hammon N."/>
            <person name="Deshpande S."/>
            <person name="Cheng J.F."/>
            <person name="Tapia R."/>
            <person name="Han C."/>
            <person name="Goodwin L."/>
            <person name="Pitluck S."/>
            <person name="Huntemann M."/>
            <person name="Liolios K."/>
            <person name="Ivanova N."/>
            <person name="Pagani I."/>
            <person name="Mavromatis K."/>
            <person name="Ovchinikova G."/>
            <person name="Pati A."/>
            <person name="Chen A."/>
            <person name="Palaniappan K."/>
            <person name="Land M."/>
            <person name="Hauser L."/>
            <person name="Brambilla E.M."/>
            <person name="Rohde M."/>
            <person name="Spring S."/>
            <person name="Detter J.C."/>
            <person name="Woyke T."/>
            <person name="Bristow J."/>
            <person name="Eisen J.A."/>
            <person name="Markowitz V."/>
            <person name="Hugenholtz P."/>
            <person name="Kyrpides N.C."/>
            <person name="Klenk H.P."/>
        </authorList>
    </citation>
    <scope>NUCLEOTIDE SEQUENCE [LARGE SCALE GENOMIC DNA]</scope>
    <source>
        <strain evidence="8">ATCC 700848 / DSM 11109 / ASRB2</strain>
    </source>
</reference>
<comment type="subcellular location">
    <subcellularLocation>
        <location evidence="1 5">Cell membrane</location>
        <topology evidence="1 5">Multi-pass membrane protein</topology>
    </subcellularLocation>
</comment>
<reference evidence="8" key="2">
    <citation type="submission" date="2011-03" db="EMBL/GenBank/DDBJ databases">
        <title>The complete genome of Desulfobacca acetoxidans DSM 11109.</title>
        <authorList>
            <consortium name="US DOE Joint Genome Institute (JGI-PGF)"/>
            <person name="Lucas S."/>
            <person name="Copeland A."/>
            <person name="Lapidus A."/>
            <person name="Bruce D."/>
            <person name="Goodwin L."/>
            <person name="Pitluck S."/>
            <person name="Peters L."/>
            <person name="Kyrpides N."/>
            <person name="Mavromatis K."/>
            <person name="Ivanova N."/>
            <person name="Ovchinnikova G."/>
            <person name="Teshima H."/>
            <person name="Detter J.C."/>
            <person name="Han C."/>
            <person name="Land M."/>
            <person name="Hauser L."/>
            <person name="Markowitz V."/>
            <person name="Cheng J.-F."/>
            <person name="Hugenholtz P."/>
            <person name="Woyke T."/>
            <person name="Wu D."/>
            <person name="Spring S."/>
            <person name="Schueler E."/>
            <person name="Brambilla E."/>
            <person name="Klenk H.-P."/>
            <person name="Eisen J.A."/>
        </authorList>
    </citation>
    <scope>NUCLEOTIDE SEQUENCE [LARGE SCALE GENOMIC DNA]</scope>
    <source>
        <strain evidence="8">ATCC 700848 / DSM 11109 / ASRB2</strain>
    </source>
</reference>
<dbReference type="eggNOG" id="COG0581">
    <property type="taxonomic scope" value="Bacteria"/>
</dbReference>
<dbReference type="Pfam" id="PF00528">
    <property type="entry name" value="BPD_transp_1"/>
    <property type="match status" value="1"/>
</dbReference>
<evidence type="ECO:0000256" key="3">
    <source>
        <dbReference type="ARBA" id="ARBA00022989"/>
    </source>
</evidence>
<evidence type="ECO:0000313" key="7">
    <source>
        <dbReference type="EMBL" id="AEB08461.1"/>
    </source>
</evidence>
<dbReference type="InterPro" id="IPR000515">
    <property type="entry name" value="MetI-like"/>
</dbReference>
<dbReference type="HOGENOM" id="CLU_033621_2_2_7"/>
<feature type="transmembrane region" description="Helical" evidence="5">
    <location>
        <begin position="143"/>
        <end position="160"/>
    </location>
</feature>
<dbReference type="Gene3D" id="1.10.3720.10">
    <property type="entry name" value="MetI-like"/>
    <property type="match status" value="1"/>
</dbReference>
<dbReference type="GO" id="GO:0005886">
    <property type="term" value="C:plasma membrane"/>
    <property type="evidence" value="ECO:0007669"/>
    <property type="project" value="UniProtKB-SubCell"/>
</dbReference>
<keyword evidence="2 5" id="KW-0812">Transmembrane</keyword>
<proteinExistence type="inferred from homology"/>
<keyword evidence="3 5" id="KW-1133">Transmembrane helix</keyword>
<dbReference type="STRING" id="880072.Desac_0575"/>
<dbReference type="PANTHER" id="PTHR43470">
    <property type="entry name" value="PHOSPHATE TRANSPORT SYSTEM PERMEASE PROTEIN PSTA-RELATED"/>
    <property type="match status" value="1"/>
</dbReference>
<dbReference type="KEGG" id="dao:Desac_0575"/>
<feature type="transmembrane region" description="Helical" evidence="5">
    <location>
        <begin position="80"/>
        <end position="98"/>
    </location>
</feature>
<dbReference type="SUPFAM" id="SSF161098">
    <property type="entry name" value="MetI-like"/>
    <property type="match status" value="1"/>
</dbReference>
<keyword evidence="5" id="KW-0813">Transport</keyword>
<sequence>MKNNLARFFVGFSWLAVLATLAAVILLVGFLLYRSGHILNIRLFFGETPLWPAIIAGTPVFDGIWPACVGTFYLISLSSLIALPLGISSGIYLAQYAAGRPKRLISLGVEVLAGVPSIIMGLFGFALILFLRQTLLAAANTGLLLAAGCITLLILPYLILTTQTSLEGVPDSLKLAGVGLGLTPWQNIRAILLPAASRGILSGVILSVGRAAEDTAVILLTGVVANAGLPRHLTDKFEALPFNIYYLAAEHRTQTDLDRGFGSALVLLALTSALFLGAHLLHRTITRHGNTT</sequence>
<evidence type="ECO:0000256" key="2">
    <source>
        <dbReference type="ARBA" id="ARBA00022692"/>
    </source>
</evidence>
<gene>
    <name evidence="7" type="ordered locus">Desac_0575</name>
</gene>
<dbReference type="AlphaFoldDB" id="F2NG48"/>
<keyword evidence="8" id="KW-1185">Reference proteome</keyword>
<dbReference type="Proteomes" id="UP000000483">
    <property type="component" value="Chromosome"/>
</dbReference>
<dbReference type="CDD" id="cd06261">
    <property type="entry name" value="TM_PBP2"/>
    <property type="match status" value="1"/>
</dbReference>
<keyword evidence="4 5" id="KW-0472">Membrane</keyword>
<feature type="transmembrane region" description="Helical" evidence="5">
    <location>
        <begin position="104"/>
        <end position="131"/>
    </location>
</feature>
<feature type="transmembrane region" description="Helical" evidence="5">
    <location>
        <begin position="261"/>
        <end position="281"/>
    </location>
</feature>
<accession>F2NG48</accession>
<name>F2NG48_DESAR</name>
<dbReference type="RefSeq" id="WP_013705574.1">
    <property type="nucleotide sequence ID" value="NC_015388.1"/>
</dbReference>
<evidence type="ECO:0000256" key="5">
    <source>
        <dbReference type="RuleBase" id="RU363032"/>
    </source>
</evidence>
<dbReference type="PANTHER" id="PTHR43470:SF3">
    <property type="entry name" value="PHOSPHATE TRANSPORT SYSTEM PERMEASE PROTEIN PSTA-RELATED"/>
    <property type="match status" value="1"/>
</dbReference>
<comment type="similarity">
    <text evidence="5">Belongs to the binding-protein-dependent transport system permease family.</text>
</comment>
<feature type="domain" description="ABC transmembrane type-1" evidence="6">
    <location>
        <begin position="68"/>
        <end position="278"/>
    </location>
</feature>
<dbReference type="InterPro" id="IPR035906">
    <property type="entry name" value="MetI-like_sf"/>
</dbReference>
<dbReference type="GO" id="GO:0055085">
    <property type="term" value="P:transmembrane transport"/>
    <property type="evidence" value="ECO:0007669"/>
    <property type="project" value="InterPro"/>
</dbReference>
<evidence type="ECO:0000259" key="6">
    <source>
        <dbReference type="PROSITE" id="PS50928"/>
    </source>
</evidence>
<feature type="transmembrane region" description="Helical" evidence="5">
    <location>
        <begin position="12"/>
        <end position="33"/>
    </location>
</feature>
<dbReference type="PROSITE" id="PS50928">
    <property type="entry name" value="ABC_TM1"/>
    <property type="match status" value="1"/>
</dbReference>
<protein>
    <submittedName>
        <fullName evidence="7">ABC-type transporter, integral membrane subunit</fullName>
    </submittedName>
</protein>
<organism evidence="7 8">
    <name type="scientific">Desulfobacca acetoxidans (strain ATCC 700848 / DSM 11109 / ASRB2)</name>
    <dbReference type="NCBI Taxonomy" id="880072"/>
    <lineage>
        <taxon>Bacteria</taxon>
        <taxon>Pseudomonadati</taxon>
        <taxon>Thermodesulfobacteriota</taxon>
        <taxon>Desulfobaccia</taxon>
        <taxon>Desulfobaccales</taxon>
        <taxon>Desulfobaccaceae</taxon>
        <taxon>Desulfobacca</taxon>
    </lineage>
</organism>
<dbReference type="EMBL" id="CP002629">
    <property type="protein sequence ID" value="AEB08461.1"/>
    <property type="molecule type" value="Genomic_DNA"/>
</dbReference>
<dbReference type="OrthoDB" id="9807065at2"/>
<evidence type="ECO:0000256" key="1">
    <source>
        <dbReference type="ARBA" id="ARBA00004651"/>
    </source>
</evidence>